<evidence type="ECO:0000313" key="9">
    <source>
        <dbReference type="EMBL" id="CUO47888.1"/>
    </source>
</evidence>
<dbReference type="Pfam" id="PF03591">
    <property type="entry name" value="AzlC"/>
    <property type="match status" value="1"/>
</dbReference>
<keyword evidence="7 8" id="KW-0472">Membrane</keyword>
<comment type="subcellular location">
    <subcellularLocation>
        <location evidence="1">Cell membrane</location>
        <topology evidence="1">Multi-pass membrane protein</topology>
    </subcellularLocation>
</comment>
<feature type="transmembrane region" description="Helical" evidence="8">
    <location>
        <begin position="160"/>
        <end position="178"/>
    </location>
</feature>
<evidence type="ECO:0000256" key="8">
    <source>
        <dbReference type="SAM" id="Phobius"/>
    </source>
</evidence>
<proteinExistence type="inferred from homology"/>
<name>A0A174FG18_9FIRM</name>
<evidence type="ECO:0000256" key="1">
    <source>
        <dbReference type="ARBA" id="ARBA00004651"/>
    </source>
</evidence>
<keyword evidence="6 8" id="KW-1133">Transmembrane helix</keyword>
<dbReference type="EMBL" id="CYZE01000007">
    <property type="protein sequence ID" value="CUO47888.1"/>
    <property type="molecule type" value="Genomic_DNA"/>
</dbReference>
<feature type="transmembrane region" description="Helical" evidence="8">
    <location>
        <begin position="72"/>
        <end position="90"/>
    </location>
</feature>
<evidence type="ECO:0000256" key="5">
    <source>
        <dbReference type="ARBA" id="ARBA00022692"/>
    </source>
</evidence>
<protein>
    <submittedName>
        <fullName evidence="9">AzlC family protein</fullName>
    </submittedName>
</protein>
<dbReference type="GO" id="GO:1903785">
    <property type="term" value="P:L-valine transmembrane transport"/>
    <property type="evidence" value="ECO:0007669"/>
    <property type="project" value="TreeGrafter"/>
</dbReference>
<dbReference type="GO" id="GO:0005886">
    <property type="term" value="C:plasma membrane"/>
    <property type="evidence" value="ECO:0007669"/>
    <property type="project" value="UniProtKB-SubCell"/>
</dbReference>
<keyword evidence="4" id="KW-1003">Cell membrane</keyword>
<dbReference type="Proteomes" id="UP000095651">
    <property type="component" value="Unassembled WGS sequence"/>
</dbReference>
<evidence type="ECO:0000256" key="6">
    <source>
        <dbReference type="ARBA" id="ARBA00022989"/>
    </source>
</evidence>
<dbReference type="AlphaFoldDB" id="A0A174FG18"/>
<feature type="transmembrane region" description="Helical" evidence="8">
    <location>
        <begin position="12"/>
        <end position="34"/>
    </location>
</feature>
<dbReference type="PANTHER" id="PTHR34979">
    <property type="entry name" value="INNER MEMBRANE PROTEIN YGAZ"/>
    <property type="match status" value="1"/>
</dbReference>
<evidence type="ECO:0000256" key="4">
    <source>
        <dbReference type="ARBA" id="ARBA00022475"/>
    </source>
</evidence>
<dbReference type="PANTHER" id="PTHR34979:SF1">
    <property type="entry name" value="INNER MEMBRANE PROTEIN YGAZ"/>
    <property type="match status" value="1"/>
</dbReference>
<feature type="transmembrane region" description="Helical" evidence="8">
    <location>
        <begin position="190"/>
        <end position="223"/>
    </location>
</feature>
<feature type="transmembrane region" description="Helical" evidence="8">
    <location>
        <begin position="40"/>
        <end position="60"/>
    </location>
</feature>
<evidence type="ECO:0000256" key="2">
    <source>
        <dbReference type="ARBA" id="ARBA00010735"/>
    </source>
</evidence>
<evidence type="ECO:0000313" key="10">
    <source>
        <dbReference type="Proteomes" id="UP000095651"/>
    </source>
</evidence>
<gene>
    <name evidence="9" type="primary">ygaZ_1</name>
    <name evidence="9" type="ORF">ERS852407_02936</name>
</gene>
<evidence type="ECO:0000256" key="7">
    <source>
        <dbReference type="ARBA" id="ARBA00023136"/>
    </source>
</evidence>
<comment type="similarity">
    <text evidence="2">Belongs to the AzlC family.</text>
</comment>
<keyword evidence="5 8" id="KW-0812">Transmembrane</keyword>
<sequence length="234" mass="26123">MEHQERIRALKYAFPRTVPVMAGYLVLGTAYGILMNINGFGIWWALAISVFVYAGSLQYLGITFLTAMVNPIYAFLMSLMLNARHLFYGLSMLDKYRDAGKLKPYLIFALTDETFSIVCHEEPPRSIPRYWVCFWISILDQCYWVAGTVIGVLLGSLITFDTTGLDFALTALFVVIFTDQWKSGNGHKAALTGVAASALCVVVFGQSAFIIPAMILILAAITWDYKKNGKEMEP</sequence>
<organism evidence="9 10">
    <name type="scientific">Hungatella hathewayi</name>
    <dbReference type="NCBI Taxonomy" id="154046"/>
    <lineage>
        <taxon>Bacteria</taxon>
        <taxon>Bacillati</taxon>
        <taxon>Bacillota</taxon>
        <taxon>Clostridia</taxon>
        <taxon>Lachnospirales</taxon>
        <taxon>Lachnospiraceae</taxon>
        <taxon>Hungatella</taxon>
    </lineage>
</organism>
<reference evidence="9 10" key="1">
    <citation type="submission" date="2015-09" db="EMBL/GenBank/DDBJ databases">
        <authorList>
            <consortium name="Pathogen Informatics"/>
        </authorList>
    </citation>
    <scope>NUCLEOTIDE SEQUENCE [LARGE SCALE GENOMIC DNA]</scope>
    <source>
        <strain evidence="9 10">2789STDY5608850</strain>
    </source>
</reference>
<dbReference type="RefSeq" id="WP_055656227.1">
    <property type="nucleotide sequence ID" value="NZ_CABIXC010000007.1"/>
</dbReference>
<keyword evidence="3" id="KW-0813">Transport</keyword>
<dbReference type="InterPro" id="IPR011606">
    <property type="entry name" value="Brnchd-chn_aa_trnsp_permease"/>
</dbReference>
<evidence type="ECO:0000256" key="3">
    <source>
        <dbReference type="ARBA" id="ARBA00022448"/>
    </source>
</evidence>
<accession>A0A174FG18</accession>